<proteinExistence type="predicted"/>
<feature type="transmembrane region" description="Helical" evidence="1">
    <location>
        <begin position="96"/>
        <end position="117"/>
    </location>
</feature>
<evidence type="ECO:0000313" key="3">
    <source>
        <dbReference type="Proteomes" id="UP000297907"/>
    </source>
</evidence>
<keyword evidence="1" id="KW-0812">Transmembrane</keyword>
<name>A0A4R8VZR2_9MICO</name>
<feature type="transmembrane region" description="Helical" evidence="1">
    <location>
        <begin position="48"/>
        <end position="68"/>
    </location>
</feature>
<evidence type="ECO:0000256" key="1">
    <source>
        <dbReference type="SAM" id="Phobius"/>
    </source>
</evidence>
<dbReference type="EMBL" id="SOFL01000044">
    <property type="protein sequence ID" value="TFB99584.1"/>
    <property type="molecule type" value="Genomic_DNA"/>
</dbReference>
<accession>A0A4R8VZR2</accession>
<protein>
    <submittedName>
        <fullName evidence="2">Uncharacterized protein</fullName>
    </submittedName>
</protein>
<reference evidence="2 3" key="1">
    <citation type="submission" date="2019-03" db="EMBL/GenBank/DDBJ databases">
        <title>Genomics of glacier-inhabiting Cryobacterium strains.</title>
        <authorList>
            <person name="Liu Q."/>
            <person name="Xin Y.-H."/>
        </authorList>
    </citation>
    <scope>NUCLEOTIDE SEQUENCE [LARGE SCALE GENOMIC DNA]</scope>
    <source>
        <strain evidence="2 3">RHLS22-1</strain>
    </source>
</reference>
<keyword evidence="3" id="KW-1185">Reference proteome</keyword>
<dbReference type="RefSeq" id="WP_134454461.1">
    <property type="nucleotide sequence ID" value="NZ_SOFL01000044.1"/>
</dbReference>
<evidence type="ECO:0000313" key="2">
    <source>
        <dbReference type="EMBL" id="TFB99584.1"/>
    </source>
</evidence>
<organism evidence="2 3">
    <name type="scientific">Cryobacterium adonitolivorans</name>
    <dbReference type="NCBI Taxonomy" id="1259189"/>
    <lineage>
        <taxon>Bacteria</taxon>
        <taxon>Bacillati</taxon>
        <taxon>Actinomycetota</taxon>
        <taxon>Actinomycetes</taxon>
        <taxon>Micrococcales</taxon>
        <taxon>Microbacteriaceae</taxon>
        <taxon>Cryobacterium</taxon>
    </lineage>
</organism>
<dbReference type="Proteomes" id="UP000297907">
    <property type="component" value="Unassembled WGS sequence"/>
</dbReference>
<keyword evidence="1" id="KW-0472">Membrane</keyword>
<dbReference type="OrthoDB" id="5126451at2"/>
<comment type="caution">
    <text evidence="2">The sequence shown here is derived from an EMBL/GenBank/DDBJ whole genome shotgun (WGS) entry which is preliminary data.</text>
</comment>
<dbReference type="AlphaFoldDB" id="A0A4R8VZR2"/>
<sequence length="153" mass="16208">MTRTTTPSAPGTLPARQAVAALQLPHPVGRATRSTYTQQPRREIPSSWSVVAIALASVIIAGCLYSGAELLLALLDRPPLIAAPGDVLRYLGQVNLSTPAMVILVVGVGTVLVLAALQPDRRVRHDVEAITHDPLRPSLRPTVLIHPTGRTGP</sequence>
<keyword evidence="1" id="KW-1133">Transmembrane helix</keyword>
<gene>
    <name evidence="2" type="ORF">E3O42_13625</name>
</gene>